<protein>
    <submittedName>
        <fullName evidence="1">Uncharacterized protein</fullName>
    </submittedName>
</protein>
<keyword evidence="2" id="KW-1185">Reference proteome</keyword>
<comment type="caution">
    <text evidence="1">The sequence shown here is derived from an EMBL/GenBank/DDBJ whole genome shotgun (WGS) entry which is preliminary data.</text>
</comment>
<dbReference type="OrthoDB" id="9831295at2"/>
<accession>A0A3E1P2R4</accession>
<name>A0A3E1P2R4_9BACT</name>
<proteinExistence type="predicted"/>
<gene>
    <name evidence="1" type="ORF">DXN04_14350</name>
</gene>
<dbReference type="AlphaFoldDB" id="A0A3E1P2R4"/>
<dbReference type="EMBL" id="QTJV01000004">
    <property type="protein sequence ID" value="RFM34455.1"/>
    <property type="molecule type" value="Genomic_DNA"/>
</dbReference>
<dbReference type="RefSeq" id="WP_116854038.1">
    <property type="nucleotide sequence ID" value="NZ_QTJV01000004.1"/>
</dbReference>
<sequence length="321" mass="37382">MTSLGTDYNLTAEPDDFYIDNSNHHFKDMKKAFMMLCNQAPIILLRQNELIPPRYFITDHAGNKIVEMLLSVADPISDKRNPPFIYFNFFEEIKEFETKYKISLELFHGYNKSDNHLPIMQVKGDGIHSPWHYMRGFSDKNNEDFKSNTRFSTTYVSVSTSESVDNFPIGKSKVGTNTYYFPSLKAAIKHALESDFDLMLFRGYYAERIKGILVHENVEREGKSKKVEVARLIAEGNTIKFKIIDHKHLRAKLDRLELEGKVNSETVAIFDDANATYFRCIRAESIERRIIEFQKKKWSAQWTRPREVSNNTHITNKGKLK</sequence>
<evidence type="ECO:0000313" key="1">
    <source>
        <dbReference type="EMBL" id="RFM34455.1"/>
    </source>
</evidence>
<reference evidence="1 2" key="1">
    <citation type="submission" date="2018-08" db="EMBL/GenBank/DDBJ databases">
        <title>Chitinophaga sp. K20C18050901, a novel bacterium isolated from forest soil.</title>
        <authorList>
            <person name="Wang C."/>
        </authorList>
    </citation>
    <scope>NUCLEOTIDE SEQUENCE [LARGE SCALE GENOMIC DNA]</scope>
    <source>
        <strain evidence="1 2">K20C18050901</strain>
    </source>
</reference>
<dbReference type="Proteomes" id="UP000261174">
    <property type="component" value="Unassembled WGS sequence"/>
</dbReference>
<organism evidence="1 2">
    <name type="scientific">Chitinophaga silvisoli</name>
    <dbReference type="NCBI Taxonomy" id="2291814"/>
    <lineage>
        <taxon>Bacteria</taxon>
        <taxon>Pseudomonadati</taxon>
        <taxon>Bacteroidota</taxon>
        <taxon>Chitinophagia</taxon>
        <taxon>Chitinophagales</taxon>
        <taxon>Chitinophagaceae</taxon>
        <taxon>Chitinophaga</taxon>
    </lineage>
</organism>
<evidence type="ECO:0000313" key="2">
    <source>
        <dbReference type="Proteomes" id="UP000261174"/>
    </source>
</evidence>